<organism evidence="1 2">
    <name type="scientific">Tagetes erecta</name>
    <name type="common">African marigold</name>
    <dbReference type="NCBI Taxonomy" id="13708"/>
    <lineage>
        <taxon>Eukaryota</taxon>
        <taxon>Viridiplantae</taxon>
        <taxon>Streptophyta</taxon>
        <taxon>Embryophyta</taxon>
        <taxon>Tracheophyta</taxon>
        <taxon>Spermatophyta</taxon>
        <taxon>Magnoliopsida</taxon>
        <taxon>eudicotyledons</taxon>
        <taxon>Gunneridae</taxon>
        <taxon>Pentapetalae</taxon>
        <taxon>asterids</taxon>
        <taxon>campanulids</taxon>
        <taxon>Asterales</taxon>
        <taxon>Asteraceae</taxon>
        <taxon>Asteroideae</taxon>
        <taxon>Heliantheae alliance</taxon>
        <taxon>Tageteae</taxon>
        <taxon>Tagetes</taxon>
    </lineage>
</organism>
<protein>
    <recommendedName>
        <fullName evidence="3">Nuclease HARBI1</fullName>
    </recommendedName>
</protein>
<reference evidence="1" key="1">
    <citation type="journal article" date="2023" name="bioRxiv">
        <title>Improved chromosome-level genome assembly for marigold (Tagetes erecta).</title>
        <authorList>
            <person name="Jiang F."/>
            <person name="Yuan L."/>
            <person name="Wang S."/>
            <person name="Wang H."/>
            <person name="Xu D."/>
            <person name="Wang A."/>
            <person name="Fan W."/>
        </authorList>
    </citation>
    <scope>NUCLEOTIDE SEQUENCE</scope>
    <source>
        <strain evidence="1">WSJ</strain>
        <tissue evidence="1">Leaf</tissue>
    </source>
</reference>
<dbReference type="Pfam" id="PF04827">
    <property type="entry name" value="Plant_tran"/>
    <property type="match status" value="1"/>
</dbReference>
<dbReference type="AlphaFoldDB" id="A0AAD8KF84"/>
<comment type="caution">
    <text evidence="1">The sequence shown here is derived from an EMBL/GenBank/DDBJ whole genome shotgun (WGS) entry which is preliminary data.</text>
</comment>
<dbReference type="Proteomes" id="UP001229421">
    <property type="component" value="Unassembled WGS sequence"/>
</dbReference>
<name>A0AAD8KF84_TARER</name>
<dbReference type="PANTHER" id="PTHR47150:SF6">
    <property type="entry name" value="OS01G0872900 PROTEIN"/>
    <property type="match status" value="1"/>
</dbReference>
<proteinExistence type="predicted"/>
<sequence>MSHNENLSAFNAWEARVAEQNRRVDHLICEEFASMPHIGDHPPRSRRRFRMRKSLFLRIVAAVTENDIYFQQRRDATGRKGLSSLQKCTGAMRVLAYGTSTDAQDEYLRMSDTVTRDSLIRFVEGVISCFSQEYLRRPNEDDLRRLLHVGDERGFPGMIGSIDCMHWEWKNCPTAWAGQYAGRSGKPTIILEAVASYDLWIWHAFFGTPGTCNDINVEEREISFLLKSWVELGCEWG</sequence>
<keyword evidence="2" id="KW-1185">Reference proteome</keyword>
<gene>
    <name evidence="1" type="ORF">QVD17_24593</name>
</gene>
<evidence type="ECO:0000313" key="2">
    <source>
        <dbReference type="Proteomes" id="UP001229421"/>
    </source>
</evidence>
<evidence type="ECO:0000313" key="1">
    <source>
        <dbReference type="EMBL" id="KAK1421882.1"/>
    </source>
</evidence>
<dbReference type="InterPro" id="IPR006912">
    <property type="entry name" value="Harbinger_derived_prot"/>
</dbReference>
<evidence type="ECO:0008006" key="3">
    <source>
        <dbReference type="Google" id="ProtNLM"/>
    </source>
</evidence>
<accession>A0AAD8KF84</accession>
<dbReference type="EMBL" id="JAUHHV010000006">
    <property type="protein sequence ID" value="KAK1421882.1"/>
    <property type="molecule type" value="Genomic_DNA"/>
</dbReference>
<dbReference type="PANTHER" id="PTHR47150">
    <property type="entry name" value="OS12G0169200 PROTEIN"/>
    <property type="match status" value="1"/>
</dbReference>